<accession>A0AAV3XY72</accession>
<sequence>MSHNAYRVYDSHLLRSIQAGQCLRLASPGLGTALQLRMAILSEKDSKKCVSLKRNVSGRQDLNPRFVPRVRHFTITPPDNPYHLRSL</sequence>
<keyword evidence="2" id="KW-1185">Reference proteome</keyword>
<evidence type="ECO:0000313" key="1">
    <source>
        <dbReference type="EMBL" id="GFN75071.1"/>
    </source>
</evidence>
<protein>
    <submittedName>
        <fullName evidence="1">Uncharacterized protein</fullName>
    </submittedName>
</protein>
<comment type="caution">
    <text evidence="1">The sequence shown here is derived from an EMBL/GenBank/DDBJ whole genome shotgun (WGS) entry which is preliminary data.</text>
</comment>
<evidence type="ECO:0000313" key="2">
    <source>
        <dbReference type="Proteomes" id="UP000735302"/>
    </source>
</evidence>
<dbReference type="Proteomes" id="UP000735302">
    <property type="component" value="Unassembled WGS sequence"/>
</dbReference>
<proteinExistence type="predicted"/>
<organism evidence="1 2">
    <name type="scientific">Plakobranchus ocellatus</name>
    <dbReference type="NCBI Taxonomy" id="259542"/>
    <lineage>
        <taxon>Eukaryota</taxon>
        <taxon>Metazoa</taxon>
        <taxon>Spiralia</taxon>
        <taxon>Lophotrochozoa</taxon>
        <taxon>Mollusca</taxon>
        <taxon>Gastropoda</taxon>
        <taxon>Heterobranchia</taxon>
        <taxon>Euthyneura</taxon>
        <taxon>Panpulmonata</taxon>
        <taxon>Sacoglossa</taxon>
        <taxon>Placobranchoidea</taxon>
        <taxon>Plakobranchidae</taxon>
        <taxon>Plakobranchus</taxon>
    </lineage>
</organism>
<reference evidence="1 2" key="1">
    <citation type="journal article" date="2021" name="Elife">
        <title>Chloroplast acquisition without the gene transfer in kleptoplastic sea slugs, Plakobranchus ocellatus.</title>
        <authorList>
            <person name="Maeda T."/>
            <person name="Takahashi S."/>
            <person name="Yoshida T."/>
            <person name="Shimamura S."/>
            <person name="Takaki Y."/>
            <person name="Nagai Y."/>
            <person name="Toyoda A."/>
            <person name="Suzuki Y."/>
            <person name="Arimoto A."/>
            <person name="Ishii H."/>
            <person name="Satoh N."/>
            <person name="Nishiyama T."/>
            <person name="Hasebe M."/>
            <person name="Maruyama T."/>
            <person name="Minagawa J."/>
            <person name="Obokata J."/>
            <person name="Shigenobu S."/>
        </authorList>
    </citation>
    <scope>NUCLEOTIDE SEQUENCE [LARGE SCALE GENOMIC DNA]</scope>
</reference>
<gene>
    <name evidence="1" type="ORF">PoB_000157700</name>
</gene>
<dbReference type="EMBL" id="BLXT01000208">
    <property type="protein sequence ID" value="GFN75071.1"/>
    <property type="molecule type" value="Genomic_DNA"/>
</dbReference>
<dbReference type="AlphaFoldDB" id="A0AAV3XY72"/>
<name>A0AAV3XY72_9GAST</name>